<organism evidence="2 3">
    <name type="scientific">Streptomyces paludis</name>
    <dbReference type="NCBI Taxonomy" id="2282738"/>
    <lineage>
        <taxon>Bacteria</taxon>
        <taxon>Bacillati</taxon>
        <taxon>Actinomycetota</taxon>
        <taxon>Actinomycetes</taxon>
        <taxon>Kitasatosporales</taxon>
        <taxon>Streptomycetaceae</taxon>
        <taxon>Streptomyces</taxon>
    </lineage>
</organism>
<dbReference type="InterPro" id="IPR016639">
    <property type="entry name" value="GST_Omega/GSH"/>
</dbReference>
<keyword evidence="3" id="KW-1185">Reference proteome</keyword>
<proteinExistence type="predicted"/>
<evidence type="ECO:0000313" key="2">
    <source>
        <dbReference type="EMBL" id="AXG81757.1"/>
    </source>
</evidence>
<dbReference type="SUPFAM" id="SSF47616">
    <property type="entry name" value="GST C-terminal domain-like"/>
    <property type="match status" value="1"/>
</dbReference>
<dbReference type="OrthoDB" id="9769158at2"/>
<name>A0A345HYI3_9ACTN</name>
<accession>A0A345HYI3</accession>
<protein>
    <recommendedName>
        <fullName evidence="4">Cell envelope biogenesis protein OmpA</fullName>
    </recommendedName>
</protein>
<dbReference type="Proteomes" id="UP000253868">
    <property type="component" value="Chromosome"/>
</dbReference>
<dbReference type="Pfam" id="PF13410">
    <property type="entry name" value="GST_C_2"/>
    <property type="match status" value="1"/>
</dbReference>
<evidence type="ECO:0008006" key="4">
    <source>
        <dbReference type="Google" id="ProtNLM"/>
    </source>
</evidence>
<gene>
    <name evidence="2" type="ORF">DVK44_33075</name>
</gene>
<dbReference type="GO" id="GO:0005737">
    <property type="term" value="C:cytoplasm"/>
    <property type="evidence" value="ECO:0007669"/>
    <property type="project" value="TreeGrafter"/>
</dbReference>
<dbReference type="PANTHER" id="PTHR32419">
    <property type="entry name" value="GLUTATHIONYL-HYDROQUINONE REDUCTASE"/>
    <property type="match status" value="1"/>
</dbReference>
<dbReference type="Gene3D" id="3.40.30.10">
    <property type="entry name" value="Glutaredoxin"/>
    <property type="match status" value="1"/>
</dbReference>
<dbReference type="AlphaFoldDB" id="A0A345HYI3"/>
<dbReference type="PANTHER" id="PTHR32419:SF6">
    <property type="entry name" value="GLUTATHIONE S-TRANSFERASE OMEGA-LIKE 1-RELATED"/>
    <property type="match status" value="1"/>
</dbReference>
<feature type="compositionally biased region" description="Low complexity" evidence="1">
    <location>
        <begin position="1"/>
        <end position="16"/>
    </location>
</feature>
<dbReference type="KEGG" id="spad:DVK44_33075"/>
<reference evidence="3" key="1">
    <citation type="submission" date="2018-07" db="EMBL/GenBank/DDBJ databases">
        <authorList>
            <person name="Zhao J."/>
        </authorList>
    </citation>
    <scope>NUCLEOTIDE SEQUENCE [LARGE SCALE GENOMIC DNA]</scope>
    <source>
        <strain evidence="3">GSSD-12</strain>
    </source>
</reference>
<feature type="region of interest" description="Disordered" evidence="1">
    <location>
        <begin position="1"/>
        <end position="36"/>
    </location>
</feature>
<dbReference type="Gene3D" id="1.20.1050.10">
    <property type="match status" value="1"/>
</dbReference>
<dbReference type="GO" id="GO:0004364">
    <property type="term" value="F:glutathione transferase activity"/>
    <property type="evidence" value="ECO:0007669"/>
    <property type="project" value="InterPro"/>
</dbReference>
<dbReference type="EMBL" id="CP031194">
    <property type="protein sequence ID" value="AXG81757.1"/>
    <property type="molecule type" value="Genomic_DNA"/>
</dbReference>
<dbReference type="RefSeq" id="WP_114664298.1">
    <property type="nucleotide sequence ID" value="NZ_CP031194.1"/>
</dbReference>
<dbReference type="InterPro" id="IPR036282">
    <property type="entry name" value="Glutathione-S-Trfase_C_sf"/>
</dbReference>
<sequence length="259" mass="27385">MPETASRSAGAATTRGCRQSQSASGPRPGTAATRTRPYRFRSRIGVGLAGGFYPVPHRYDLFLRASCPRSLRISITLGLLGLDGSVATTLLTHPAETPDAFASLRGAYEATVHHYDGPLTAPALRDRWSGRIVSNRTSDILGDLAGPLSCSDGSRPVLHPPALAPEIDTLRDLLDRNVTPAAPAAARSSALSLLEHQLTRTSHALGDDLTAADVDLWVALVPLVPAGTLSAYPRLREYVRRLGDHPAFRGSSGAVPDAA</sequence>
<evidence type="ECO:0000256" key="1">
    <source>
        <dbReference type="SAM" id="MobiDB-lite"/>
    </source>
</evidence>
<evidence type="ECO:0000313" key="3">
    <source>
        <dbReference type="Proteomes" id="UP000253868"/>
    </source>
</evidence>